<organism evidence="1 2">
    <name type="scientific">Scutellospora calospora</name>
    <dbReference type="NCBI Taxonomy" id="85575"/>
    <lineage>
        <taxon>Eukaryota</taxon>
        <taxon>Fungi</taxon>
        <taxon>Fungi incertae sedis</taxon>
        <taxon>Mucoromycota</taxon>
        <taxon>Glomeromycotina</taxon>
        <taxon>Glomeromycetes</taxon>
        <taxon>Diversisporales</taxon>
        <taxon>Gigasporaceae</taxon>
        <taxon>Scutellospora</taxon>
    </lineage>
</organism>
<proteinExistence type="predicted"/>
<name>A0ACA9NG89_9GLOM</name>
<sequence>QSSKCYQCEANCKAWITLKQVSLQKLLVYCSENLPPQYYETFENYEEEVFMMAIDNESPTNPLTLMNPNHYQDIITTLEPILYENY</sequence>
<feature type="non-terminal residue" evidence="1">
    <location>
        <position position="1"/>
    </location>
</feature>
<gene>
    <name evidence="1" type="ORF">SCALOS_LOCUS8731</name>
</gene>
<keyword evidence="2" id="KW-1185">Reference proteome</keyword>
<evidence type="ECO:0000313" key="1">
    <source>
        <dbReference type="EMBL" id="CAG8652917.1"/>
    </source>
</evidence>
<comment type="caution">
    <text evidence="1">The sequence shown here is derived from an EMBL/GenBank/DDBJ whole genome shotgun (WGS) entry which is preliminary data.</text>
</comment>
<dbReference type="Proteomes" id="UP000789860">
    <property type="component" value="Unassembled WGS sequence"/>
</dbReference>
<feature type="non-terminal residue" evidence="1">
    <location>
        <position position="86"/>
    </location>
</feature>
<accession>A0ACA9NG89</accession>
<dbReference type="EMBL" id="CAJVPM010024255">
    <property type="protein sequence ID" value="CAG8652917.1"/>
    <property type="molecule type" value="Genomic_DNA"/>
</dbReference>
<evidence type="ECO:0000313" key="2">
    <source>
        <dbReference type="Proteomes" id="UP000789860"/>
    </source>
</evidence>
<reference evidence="1" key="1">
    <citation type="submission" date="2021-06" db="EMBL/GenBank/DDBJ databases">
        <authorList>
            <person name="Kallberg Y."/>
            <person name="Tangrot J."/>
            <person name="Rosling A."/>
        </authorList>
    </citation>
    <scope>NUCLEOTIDE SEQUENCE</scope>
    <source>
        <strain evidence="1">AU212A</strain>
    </source>
</reference>
<protein>
    <submittedName>
        <fullName evidence="1">3077_t:CDS:1</fullName>
    </submittedName>
</protein>